<dbReference type="NCBIfam" id="TIGR00225">
    <property type="entry name" value="prc"/>
    <property type="match status" value="1"/>
</dbReference>
<gene>
    <name evidence="7" type="ORF">D3H65_11055</name>
</gene>
<dbReference type="SUPFAM" id="SSF50156">
    <property type="entry name" value="PDZ domain-like"/>
    <property type="match status" value="1"/>
</dbReference>
<keyword evidence="2 5" id="KW-0645">Protease</keyword>
<keyword evidence="8" id="KW-1185">Reference proteome</keyword>
<dbReference type="CDD" id="cd06782">
    <property type="entry name" value="cpPDZ_CPP-like"/>
    <property type="match status" value="1"/>
</dbReference>
<organism evidence="7 8">
    <name type="scientific">Paraflavitalea soli</name>
    <dbReference type="NCBI Taxonomy" id="2315862"/>
    <lineage>
        <taxon>Bacteria</taxon>
        <taxon>Pseudomonadati</taxon>
        <taxon>Bacteroidota</taxon>
        <taxon>Chitinophagia</taxon>
        <taxon>Chitinophagales</taxon>
        <taxon>Chitinophagaceae</taxon>
        <taxon>Paraflavitalea</taxon>
    </lineage>
</organism>
<evidence type="ECO:0000313" key="8">
    <source>
        <dbReference type="Proteomes" id="UP000263900"/>
    </source>
</evidence>
<comment type="similarity">
    <text evidence="1 5">Belongs to the peptidase S41A family.</text>
</comment>
<dbReference type="SMART" id="SM00245">
    <property type="entry name" value="TSPc"/>
    <property type="match status" value="1"/>
</dbReference>
<dbReference type="PANTHER" id="PTHR32060">
    <property type="entry name" value="TAIL-SPECIFIC PROTEASE"/>
    <property type="match status" value="1"/>
</dbReference>
<dbReference type="InterPro" id="IPR040573">
    <property type="entry name" value="TSP_N"/>
</dbReference>
<dbReference type="SMART" id="SM00228">
    <property type="entry name" value="PDZ"/>
    <property type="match status" value="1"/>
</dbReference>
<reference evidence="7 8" key="1">
    <citation type="submission" date="2018-09" db="EMBL/GenBank/DDBJ databases">
        <title>Genome sequencing of strain 6GH32-13.</title>
        <authorList>
            <person name="Weon H.-Y."/>
            <person name="Heo J."/>
            <person name="Kwon S.-W."/>
        </authorList>
    </citation>
    <scope>NUCLEOTIDE SEQUENCE [LARGE SCALE GENOMIC DNA]</scope>
    <source>
        <strain evidence="7 8">5GH32-13</strain>
    </source>
</reference>
<evidence type="ECO:0000256" key="3">
    <source>
        <dbReference type="ARBA" id="ARBA00022801"/>
    </source>
</evidence>
<accession>A0A3B7MJ52</accession>
<evidence type="ECO:0000259" key="6">
    <source>
        <dbReference type="PROSITE" id="PS50106"/>
    </source>
</evidence>
<dbReference type="InterPro" id="IPR005151">
    <property type="entry name" value="Tail-specific_protease"/>
</dbReference>
<dbReference type="CDD" id="cd07560">
    <property type="entry name" value="Peptidase_S41_CPP"/>
    <property type="match status" value="1"/>
</dbReference>
<dbReference type="InterPro" id="IPR036034">
    <property type="entry name" value="PDZ_sf"/>
</dbReference>
<dbReference type="GO" id="GO:0008236">
    <property type="term" value="F:serine-type peptidase activity"/>
    <property type="evidence" value="ECO:0007669"/>
    <property type="project" value="UniProtKB-KW"/>
</dbReference>
<dbReference type="GO" id="GO:0006508">
    <property type="term" value="P:proteolysis"/>
    <property type="evidence" value="ECO:0007669"/>
    <property type="project" value="UniProtKB-KW"/>
</dbReference>
<dbReference type="Gene3D" id="3.90.226.10">
    <property type="entry name" value="2-enoyl-CoA Hydratase, Chain A, domain 1"/>
    <property type="match status" value="1"/>
</dbReference>
<dbReference type="SUPFAM" id="SSF52096">
    <property type="entry name" value="ClpP/crotonase"/>
    <property type="match status" value="1"/>
</dbReference>
<proteinExistence type="inferred from homology"/>
<dbReference type="Pfam" id="PF17804">
    <property type="entry name" value="TSP_NTD"/>
    <property type="match status" value="1"/>
</dbReference>
<sequence>MTKVLSYMVKRKNLPVVLIILGAGLFLAFRTLGIVGGNKPPDTKYDKILHSVGEMLEENHYSPKKIDDNFSKEVFKKFLTNRYVDESKNILLQSDIHQLKKFETTIDNEILGEPVQFVPAVSEIVKKRILETELVYKDILSKPFDFTKDESANFNTDELDFPKNEAERKEAWRKRLKSLVLDRYADLLEARDKNKGKDSVKAKTDAELEKDARDRVLKIMDRLYERLKVKVSDDDRFNEFVKTITESMDPHTTFFPPVDKRYFDEQMSGTFFGIGASLLDGEGGIKIATLITGSPAWKSGEIAVGDLIQKVGQGSAEPVDLAGFFVEDAVKLIRGKQGTEVRLTLKKTDGSIKVVTLIRDKIVQDETFARSAIVNTVSGKIGFIYLPEFYADFDNPKGPRCAEDVRKEIIKLKEQKVDGIVMDLRNNGGGSLYDVVQMVGFFIEGGPVVQVKDRDSKDPMVYYDRDKTLLYDGPLAVMVNEFSASASEIFAAAIQDYDRGIIIGSTTTYGKGTVQRNIGLDKNLGMLNPNSDLGTVKLTLQKFYRINGGSTQLRGVSSDIPLPDLAEYSKLREKDNPDALPWDEIKKADYSRWKYGLDLAPIKKASDDRLKSNDAFTKIRANAEWLSKLNDKITPLNLKKFQEEQRQLKAVGKEIDSINKSAKELDVEAMPEDLKKFEYDTGKSERFKQWIKTLRSSDIYLGEAVNVINDMIVQKNLVYNTNGNPRKN</sequence>
<evidence type="ECO:0000256" key="4">
    <source>
        <dbReference type="ARBA" id="ARBA00022825"/>
    </source>
</evidence>
<dbReference type="PROSITE" id="PS50106">
    <property type="entry name" value="PDZ"/>
    <property type="match status" value="1"/>
</dbReference>
<dbReference type="Proteomes" id="UP000263900">
    <property type="component" value="Chromosome"/>
</dbReference>
<dbReference type="GO" id="GO:0004175">
    <property type="term" value="F:endopeptidase activity"/>
    <property type="evidence" value="ECO:0007669"/>
    <property type="project" value="TreeGrafter"/>
</dbReference>
<dbReference type="Pfam" id="PF11818">
    <property type="entry name" value="DUF3340"/>
    <property type="match status" value="1"/>
</dbReference>
<dbReference type="EMBL" id="CP032157">
    <property type="protein sequence ID" value="AXY74484.1"/>
    <property type="molecule type" value="Genomic_DNA"/>
</dbReference>
<dbReference type="KEGG" id="pseg:D3H65_11055"/>
<keyword evidence="3 5" id="KW-0378">Hydrolase</keyword>
<dbReference type="OrthoDB" id="9812068at2"/>
<feature type="domain" description="PDZ" evidence="6">
    <location>
        <begin position="260"/>
        <end position="334"/>
    </location>
</feature>
<dbReference type="AlphaFoldDB" id="A0A3B7MJ52"/>
<dbReference type="InterPro" id="IPR020992">
    <property type="entry name" value="Tail_Prtase_C"/>
</dbReference>
<dbReference type="PANTHER" id="PTHR32060:SF22">
    <property type="entry name" value="CARBOXYL-TERMINAL-PROCESSING PEPTIDASE 3, CHLOROPLASTIC"/>
    <property type="match status" value="1"/>
</dbReference>
<dbReference type="Pfam" id="PF03572">
    <property type="entry name" value="Peptidase_S41"/>
    <property type="match status" value="1"/>
</dbReference>
<dbReference type="RefSeq" id="WP_119050371.1">
    <property type="nucleotide sequence ID" value="NZ_CP032157.1"/>
</dbReference>
<dbReference type="InterPro" id="IPR001478">
    <property type="entry name" value="PDZ"/>
</dbReference>
<evidence type="ECO:0000256" key="5">
    <source>
        <dbReference type="RuleBase" id="RU004404"/>
    </source>
</evidence>
<evidence type="ECO:0000313" key="7">
    <source>
        <dbReference type="EMBL" id="AXY74484.1"/>
    </source>
</evidence>
<protein>
    <submittedName>
        <fullName evidence="7">Tail-specific protease</fullName>
    </submittedName>
</protein>
<dbReference type="InterPro" id="IPR029045">
    <property type="entry name" value="ClpP/crotonase-like_dom_sf"/>
</dbReference>
<evidence type="ECO:0000256" key="2">
    <source>
        <dbReference type="ARBA" id="ARBA00022670"/>
    </source>
</evidence>
<keyword evidence="4 5" id="KW-0720">Serine protease</keyword>
<dbReference type="GO" id="GO:0030288">
    <property type="term" value="C:outer membrane-bounded periplasmic space"/>
    <property type="evidence" value="ECO:0007669"/>
    <property type="project" value="TreeGrafter"/>
</dbReference>
<evidence type="ECO:0000256" key="1">
    <source>
        <dbReference type="ARBA" id="ARBA00009179"/>
    </source>
</evidence>
<dbReference type="InterPro" id="IPR004447">
    <property type="entry name" value="Peptidase_S41A"/>
</dbReference>
<dbReference type="GO" id="GO:0007165">
    <property type="term" value="P:signal transduction"/>
    <property type="evidence" value="ECO:0007669"/>
    <property type="project" value="TreeGrafter"/>
</dbReference>
<name>A0A3B7MJ52_9BACT</name>
<dbReference type="Gene3D" id="2.30.42.10">
    <property type="match status" value="1"/>
</dbReference>